<evidence type="ECO:0000313" key="1">
    <source>
        <dbReference type="EMBL" id="GME89018.1"/>
    </source>
</evidence>
<dbReference type="Proteomes" id="UP001165064">
    <property type="component" value="Unassembled WGS sequence"/>
</dbReference>
<organism evidence="1 2">
    <name type="scientific">Ambrosiozyma monospora</name>
    <name type="common">Yeast</name>
    <name type="synonym">Endomycopsis monosporus</name>
    <dbReference type="NCBI Taxonomy" id="43982"/>
    <lineage>
        <taxon>Eukaryota</taxon>
        <taxon>Fungi</taxon>
        <taxon>Dikarya</taxon>
        <taxon>Ascomycota</taxon>
        <taxon>Saccharomycotina</taxon>
        <taxon>Pichiomycetes</taxon>
        <taxon>Pichiales</taxon>
        <taxon>Pichiaceae</taxon>
        <taxon>Ambrosiozyma</taxon>
    </lineage>
</organism>
<dbReference type="EMBL" id="BSXS01007497">
    <property type="protein sequence ID" value="GME89018.1"/>
    <property type="molecule type" value="Genomic_DNA"/>
</dbReference>
<sequence>MPPSNIIYLSGLPYDFTEEQINDIAKSVGPIKSCRLLFDLSTGKSKGIAIVEYFDTETGSSAVRNLNRYSVGTFGGRERLLRCNFIGMGEKNDMRIIDDYLKSTAGNGSGNNAGGGYSSQVNNNFMESRILNEIPPLPPGVNLQYTDINSLNASVYASVIQLDQLGRLRKLVEDAKIMSKERPDVMNVLLKRNPQLSHALVQAATLLNYLTPEKLKELFVDQDLVSKGTDNVTEMQEDNADVPGDVSSMDEPQRQIVRMICGMREDEITKKVGDANLQKLYLEIKRKYTGYV</sequence>
<gene>
    <name evidence="1" type="ORF">Amon02_000842300</name>
</gene>
<protein>
    <submittedName>
        <fullName evidence="1">Unnamed protein product</fullName>
    </submittedName>
</protein>
<evidence type="ECO:0000313" key="2">
    <source>
        <dbReference type="Proteomes" id="UP001165064"/>
    </source>
</evidence>
<keyword evidence="2" id="KW-1185">Reference proteome</keyword>
<reference evidence="1" key="1">
    <citation type="submission" date="2023-04" db="EMBL/GenBank/DDBJ databases">
        <title>Ambrosiozyma monospora NBRC 10751.</title>
        <authorList>
            <person name="Ichikawa N."/>
            <person name="Sato H."/>
            <person name="Tonouchi N."/>
        </authorList>
    </citation>
    <scope>NUCLEOTIDE SEQUENCE</scope>
    <source>
        <strain evidence="1">NBRC 10751</strain>
    </source>
</reference>
<name>A0ACB5TIJ0_AMBMO</name>
<proteinExistence type="predicted"/>
<comment type="caution">
    <text evidence="1">The sequence shown here is derived from an EMBL/GenBank/DDBJ whole genome shotgun (WGS) entry which is preliminary data.</text>
</comment>
<accession>A0ACB5TIJ0</accession>